<evidence type="ECO:0000313" key="2">
    <source>
        <dbReference type="Proteomes" id="UP000198372"/>
    </source>
</evidence>
<dbReference type="OrthoDB" id="2539937at2759"/>
<dbReference type="EMBL" id="FMSP01000019">
    <property type="protein sequence ID" value="SCV73616.1"/>
    <property type="molecule type" value="Genomic_DNA"/>
</dbReference>
<dbReference type="Proteomes" id="UP000198372">
    <property type="component" value="Unassembled WGS sequence"/>
</dbReference>
<gene>
    <name evidence="1" type="ORF">BQ2448_6046</name>
</gene>
<keyword evidence="2" id="KW-1185">Reference proteome</keyword>
<name>A0A238FR87_9BASI</name>
<sequence>MTAVQLQAKKSTVEPEKLPLGAAVTTAVVTAVATAQYCSCCDLACGIGFQRLHLIRWRVHQRFEKVRVVAPPSIPSALRAFERDFLSRAGV</sequence>
<dbReference type="AlphaFoldDB" id="A0A238FR87"/>
<proteinExistence type="predicted"/>
<accession>A0A238FR87</accession>
<reference evidence="2" key="1">
    <citation type="submission" date="2016-09" db="EMBL/GenBank/DDBJ databases">
        <authorList>
            <person name="Jeantristanb JTB J.-T."/>
            <person name="Ricardo R."/>
        </authorList>
    </citation>
    <scope>NUCLEOTIDE SEQUENCE [LARGE SCALE GENOMIC DNA]</scope>
</reference>
<protein>
    <submittedName>
        <fullName evidence="1">BQ2448_6046 protein</fullName>
    </submittedName>
</protein>
<evidence type="ECO:0000313" key="1">
    <source>
        <dbReference type="EMBL" id="SCV73616.1"/>
    </source>
</evidence>
<organism evidence="1 2">
    <name type="scientific">Microbotryum intermedium</name>
    <dbReference type="NCBI Taxonomy" id="269621"/>
    <lineage>
        <taxon>Eukaryota</taxon>
        <taxon>Fungi</taxon>
        <taxon>Dikarya</taxon>
        <taxon>Basidiomycota</taxon>
        <taxon>Pucciniomycotina</taxon>
        <taxon>Microbotryomycetes</taxon>
        <taxon>Microbotryales</taxon>
        <taxon>Microbotryaceae</taxon>
        <taxon>Microbotryum</taxon>
    </lineage>
</organism>